<evidence type="ECO:0000313" key="4">
    <source>
        <dbReference type="Proteomes" id="UP001354931"/>
    </source>
</evidence>
<name>A0ABU6FD31_9ACTN</name>
<sequence>MSRTTTVDEPTTNADGSTASQRRSALFDIRALIALLFGVYGVVVLLVGIFATSHAEIAKSGGINLNVWCGAGMLLLSGFFAAWIRLRPPSAG</sequence>
<feature type="region of interest" description="Disordered" evidence="1">
    <location>
        <begin position="1"/>
        <end position="21"/>
    </location>
</feature>
<keyword evidence="2" id="KW-0812">Transmembrane</keyword>
<dbReference type="RefSeq" id="WP_326019632.1">
    <property type="nucleotide sequence ID" value="NZ_JAOZYC010000136.1"/>
</dbReference>
<keyword evidence="2" id="KW-0472">Membrane</keyword>
<comment type="caution">
    <text evidence="3">The sequence shown here is derived from an EMBL/GenBank/DDBJ whole genome shotgun (WGS) entry which is preliminary data.</text>
</comment>
<dbReference type="Proteomes" id="UP001354931">
    <property type="component" value="Unassembled WGS sequence"/>
</dbReference>
<organism evidence="3 4">
    <name type="scientific">Streptomyces endophyticus</name>
    <dbReference type="NCBI Taxonomy" id="714166"/>
    <lineage>
        <taxon>Bacteria</taxon>
        <taxon>Bacillati</taxon>
        <taxon>Actinomycetota</taxon>
        <taxon>Actinomycetes</taxon>
        <taxon>Kitasatosporales</taxon>
        <taxon>Streptomycetaceae</taxon>
        <taxon>Streptomyces</taxon>
    </lineage>
</organism>
<feature type="transmembrane region" description="Helical" evidence="2">
    <location>
        <begin position="31"/>
        <end position="53"/>
    </location>
</feature>
<evidence type="ECO:0000256" key="1">
    <source>
        <dbReference type="SAM" id="MobiDB-lite"/>
    </source>
</evidence>
<proteinExistence type="predicted"/>
<evidence type="ECO:0000313" key="3">
    <source>
        <dbReference type="EMBL" id="MEB8340741.1"/>
    </source>
</evidence>
<keyword evidence="4" id="KW-1185">Reference proteome</keyword>
<protein>
    <submittedName>
        <fullName evidence="3">Uncharacterized protein</fullName>
    </submittedName>
</protein>
<feature type="transmembrane region" description="Helical" evidence="2">
    <location>
        <begin position="65"/>
        <end position="86"/>
    </location>
</feature>
<reference evidence="3 4" key="1">
    <citation type="submission" date="2022-10" db="EMBL/GenBank/DDBJ databases">
        <authorList>
            <person name="Xie J."/>
            <person name="Shen N."/>
        </authorList>
    </citation>
    <scope>NUCLEOTIDE SEQUENCE [LARGE SCALE GENOMIC DNA]</scope>
    <source>
        <strain evidence="3 4">YIM65594</strain>
    </source>
</reference>
<keyword evidence="2" id="KW-1133">Transmembrane helix</keyword>
<dbReference type="EMBL" id="JAOZYC010000136">
    <property type="protein sequence ID" value="MEB8340741.1"/>
    <property type="molecule type" value="Genomic_DNA"/>
</dbReference>
<gene>
    <name evidence="3" type="ORF">OKJ99_24900</name>
</gene>
<evidence type="ECO:0000256" key="2">
    <source>
        <dbReference type="SAM" id="Phobius"/>
    </source>
</evidence>
<accession>A0ABU6FD31</accession>